<proteinExistence type="predicted"/>
<dbReference type="Proteomes" id="UP001497382">
    <property type="component" value="Unassembled WGS sequence"/>
</dbReference>
<gene>
    <name evidence="1" type="ORF">LARSCL_LOCUS3878</name>
</gene>
<keyword evidence="2" id="KW-1185">Reference proteome</keyword>
<dbReference type="AlphaFoldDB" id="A0AAV1Z888"/>
<comment type="caution">
    <text evidence="1">The sequence shown here is derived from an EMBL/GenBank/DDBJ whole genome shotgun (WGS) entry which is preliminary data.</text>
</comment>
<sequence>MNTKLAAPIDTKKKKNSGDNIKNVKHQLVRPESKQAVGLVIYIPCIRIRCPQTSCNGSQRLCSGHSQCKCFPTAIEVCCPTAEGSGCCVNAPIPLIIGR</sequence>
<accession>A0AAV1Z888</accession>
<protein>
    <submittedName>
        <fullName evidence="1">Uncharacterized protein</fullName>
    </submittedName>
</protein>
<evidence type="ECO:0000313" key="2">
    <source>
        <dbReference type="Proteomes" id="UP001497382"/>
    </source>
</evidence>
<evidence type="ECO:0000313" key="1">
    <source>
        <dbReference type="EMBL" id="CAL1267889.1"/>
    </source>
</evidence>
<organism evidence="1 2">
    <name type="scientific">Larinioides sclopetarius</name>
    <dbReference type="NCBI Taxonomy" id="280406"/>
    <lineage>
        <taxon>Eukaryota</taxon>
        <taxon>Metazoa</taxon>
        <taxon>Ecdysozoa</taxon>
        <taxon>Arthropoda</taxon>
        <taxon>Chelicerata</taxon>
        <taxon>Arachnida</taxon>
        <taxon>Araneae</taxon>
        <taxon>Araneomorphae</taxon>
        <taxon>Entelegynae</taxon>
        <taxon>Araneoidea</taxon>
        <taxon>Araneidae</taxon>
        <taxon>Larinioides</taxon>
    </lineage>
</organism>
<reference evidence="1 2" key="1">
    <citation type="submission" date="2024-04" db="EMBL/GenBank/DDBJ databases">
        <authorList>
            <person name="Rising A."/>
            <person name="Reimegard J."/>
            <person name="Sonavane S."/>
            <person name="Akerstrom W."/>
            <person name="Nylinder S."/>
            <person name="Hedman E."/>
            <person name="Kallberg Y."/>
        </authorList>
    </citation>
    <scope>NUCLEOTIDE SEQUENCE [LARGE SCALE GENOMIC DNA]</scope>
</reference>
<name>A0AAV1Z888_9ARAC</name>
<dbReference type="EMBL" id="CAXIEN010000030">
    <property type="protein sequence ID" value="CAL1267889.1"/>
    <property type="molecule type" value="Genomic_DNA"/>
</dbReference>